<dbReference type="Gene3D" id="3.20.20.10">
    <property type="entry name" value="Alanine racemase"/>
    <property type="match status" value="1"/>
</dbReference>
<keyword evidence="1 2" id="KW-0663">Pyridoxal phosphate</keyword>
<evidence type="ECO:0000256" key="4">
    <source>
        <dbReference type="RuleBase" id="RU004514"/>
    </source>
</evidence>
<evidence type="ECO:0000313" key="7">
    <source>
        <dbReference type="Proteomes" id="UP000593594"/>
    </source>
</evidence>
<organism evidence="6 7">
    <name type="scientific">Kaustia mangrovi</name>
    <dbReference type="NCBI Taxonomy" id="2593653"/>
    <lineage>
        <taxon>Bacteria</taxon>
        <taxon>Pseudomonadati</taxon>
        <taxon>Pseudomonadota</taxon>
        <taxon>Alphaproteobacteria</taxon>
        <taxon>Hyphomicrobiales</taxon>
        <taxon>Parvibaculaceae</taxon>
        <taxon>Kaustia</taxon>
    </lineage>
</organism>
<evidence type="ECO:0000313" key="6">
    <source>
        <dbReference type="EMBL" id="QPC43345.1"/>
    </source>
</evidence>
<feature type="modified residue" description="N6-(pyridoxal phosphate)lysine" evidence="2 3">
    <location>
        <position position="42"/>
    </location>
</feature>
<accession>A0A7S8C4P1</accession>
<dbReference type="NCBIfam" id="TIGR00044">
    <property type="entry name" value="YggS family pyridoxal phosphate-dependent enzyme"/>
    <property type="match status" value="1"/>
</dbReference>
<dbReference type="InterPro" id="IPR029066">
    <property type="entry name" value="PLP-binding_barrel"/>
</dbReference>
<reference evidence="6 7" key="1">
    <citation type="submission" date="2020-06" db="EMBL/GenBank/DDBJ databases">
        <title>Genome sequence of 2 isolates from Red Sea Mangroves.</title>
        <authorList>
            <person name="Sefrji F."/>
            <person name="Michoud G."/>
            <person name="Merlino G."/>
            <person name="Daffonchio D."/>
        </authorList>
    </citation>
    <scope>NUCLEOTIDE SEQUENCE [LARGE SCALE GENOMIC DNA]</scope>
    <source>
        <strain evidence="6 7">R1DC25</strain>
    </source>
</reference>
<dbReference type="CDD" id="cd00635">
    <property type="entry name" value="PLPDE_III_YBL036c_like"/>
    <property type="match status" value="1"/>
</dbReference>
<name>A0A7S8C4P1_9HYPH</name>
<dbReference type="PIRSF" id="PIRSF004848">
    <property type="entry name" value="YBL036c_PLPDEIII"/>
    <property type="match status" value="1"/>
</dbReference>
<dbReference type="RefSeq" id="WP_213160707.1">
    <property type="nucleotide sequence ID" value="NZ_CP058214.1"/>
</dbReference>
<comment type="cofactor">
    <cofactor evidence="3">
        <name>pyridoxal 5'-phosphate</name>
        <dbReference type="ChEBI" id="CHEBI:597326"/>
    </cofactor>
</comment>
<dbReference type="Proteomes" id="UP000593594">
    <property type="component" value="Chromosome"/>
</dbReference>
<evidence type="ECO:0000259" key="5">
    <source>
        <dbReference type="Pfam" id="PF01168"/>
    </source>
</evidence>
<dbReference type="AlphaFoldDB" id="A0A7S8C4P1"/>
<dbReference type="InterPro" id="IPR001608">
    <property type="entry name" value="Ala_racemase_N"/>
</dbReference>
<keyword evidence="7" id="KW-1185">Reference proteome</keyword>
<dbReference type="EMBL" id="CP058214">
    <property type="protein sequence ID" value="QPC43345.1"/>
    <property type="molecule type" value="Genomic_DNA"/>
</dbReference>
<evidence type="ECO:0000256" key="3">
    <source>
        <dbReference type="PIRSR" id="PIRSR004848-1"/>
    </source>
</evidence>
<dbReference type="Pfam" id="PF01168">
    <property type="entry name" value="Ala_racemase_N"/>
    <property type="match status" value="1"/>
</dbReference>
<sequence>MATTDRDGTEHEGLADVRTRIAGAAKAAGRAPDEVRLVAVSKTFGPEDILPVIEAGQRVFGENRVQEAAGKWPDLRDRFPDLELHLIGPLQTNKVREAVALFDCIESLDRPKLARVLAEEMAKQGRHPALFVQVNTGAEDQKAGVLPDEADAFIASCREEHGLTISGLMCIPPLDEEPSLHFALLEKIARRNGLSELSMGMSGDFETAIAFGATLVRVGTAIFGTR</sequence>
<protein>
    <recommendedName>
        <fullName evidence="2">Pyridoxal phosphate homeostasis protein</fullName>
        <shortName evidence="2">PLP homeostasis protein</shortName>
    </recommendedName>
</protein>
<proteinExistence type="inferred from homology"/>
<dbReference type="FunFam" id="3.20.20.10:FF:000018">
    <property type="entry name" value="Pyridoxal phosphate homeostasis protein"/>
    <property type="match status" value="1"/>
</dbReference>
<dbReference type="HAMAP" id="MF_02087">
    <property type="entry name" value="PLP_homeostasis"/>
    <property type="match status" value="1"/>
</dbReference>
<comment type="function">
    <text evidence="2">Pyridoxal 5'-phosphate (PLP)-binding protein, which is involved in PLP homeostasis.</text>
</comment>
<dbReference type="SUPFAM" id="SSF51419">
    <property type="entry name" value="PLP-binding barrel"/>
    <property type="match status" value="1"/>
</dbReference>
<dbReference type="GO" id="GO:0030170">
    <property type="term" value="F:pyridoxal phosphate binding"/>
    <property type="evidence" value="ECO:0007669"/>
    <property type="project" value="UniProtKB-UniRule"/>
</dbReference>
<dbReference type="PANTHER" id="PTHR10146:SF14">
    <property type="entry name" value="PYRIDOXAL PHOSPHATE HOMEOSTASIS PROTEIN"/>
    <property type="match status" value="1"/>
</dbReference>
<feature type="domain" description="Alanine racemase N-terminal" evidence="5">
    <location>
        <begin position="27"/>
        <end position="225"/>
    </location>
</feature>
<evidence type="ECO:0000256" key="1">
    <source>
        <dbReference type="ARBA" id="ARBA00022898"/>
    </source>
</evidence>
<comment type="similarity">
    <text evidence="2 4">Belongs to the pyridoxal phosphate-binding protein YggS/PROSC family.</text>
</comment>
<dbReference type="InterPro" id="IPR011078">
    <property type="entry name" value="PyrdxlP_homeostasis"/>
</dbReference>
<gene>
    <name evidence="6" type="ORF">HW532_11955</name>
</gene>
<evidence type="ECO:0000256" key="2">
    <source>
        <dbReference type="HAMAP-Rule" id="MF_02087"/>
    </source>
</evidence>
<dbReference type="KEGG" id="kmn:HW532_11955"/>
<dbReference type="PANTHER" id="PTHR10146">
    <property type="entry name" value="PROLINE SYNTHETASE CO-TRANSCRIBED BACTERIAL HOMOLOG PROTEIN"/>
    <property type="match status" value="1"/>
</dbReference>